<proteinExistence type="predicted"/>
<keyword evidence="1" id="KW-0812">Transmembrane</keyword>
<keyword evidence="1" id="KW-1133">Transmembrane helix</keyword>
<protein>
    <recommendedName>
        <fullName evidence="4">DUF4083 domain-containing protein</fullName>
    </recommendedName>
</protein>
<dbReference type="EMBL" id="JBHSMJ010000012">
    <property type="protein sequence ID" value="MFC5448862.1"/>
    <property type="molecule type" value="Genomic_DNA"/>
</dbReference>
<dbReference type="RefSeq" id="WP_270878701.1">
    <property type="nucleotide sequence ID" value="NZ_JAQFVF010000021.1"/>
</dbReference>
<feature type="transmembrane region" description="Helical" evidence="1">
    <location>
        <begin position="15"/>
        <end position="37"/>
    </location>
</feature>
<accession>A0ABW0K851</accession>
<evidence type="ECO:0008006" key="4">
    <source>
        <dbReference type="Google" id="ProtNLM"/>
    </source>
</evidence>
<organism evidence="2 3">
    <name type="scientific">Paenibacillus aestuarii</name>
    <dbReference type="NCBI Taxonomy" id="516965"/>
    <lineage>
        <taxon>Bacteria</taxon>
        <taxon>Bacillati</taxon>
        <taxon>Bacillota</taxon>
        <taxon>Bacilli</taxon>
        <taxon>Bacillales</taxon>
        <taxon>Paenibacillaceae</taxon>
        <taxon>Paenibacillus</taxon>
    </lineage>
</organism>
<reference evidence="3" key="1">
    <citation type="journal article" date="2019" name="Int. J. Syst. Evol. Microbiol.">
        <title>The Global Catalogue of Microorganisms (GCM) 10K type strain sequencing project: providing services to taxonomists for standard genome sequencing and annotation.</title>
        <authorList>
            <consortium name="The Broad Institute Genomics Platform"/>
            <consortium name="The Broad Institute Genome Sequencing Center for Infectious Disease"/>
            <person name="Wu L."/>
            <person name="Ma J."/>
        </authorList>
    </citation>
    <scope>NUCLEOTIDE SEQUENCE [LARGE SCALE GENOMIC DNA]</scope>
    <source>
        <strain evidence="3">KACC 11904</strain>
    </source>
</reference>
<comment type="caution">
    <text evidence="2">The sequence shown here is derived from an EMBL/GenBank/DDBJ whole genome shotgun (WGS) entry which is preliminary data.</text>
</comment>
<keyword evidence="3" id="KW-1185">Reference proteome</keyword>
<name>A0ABW0K851_9BACL</name>
<dbReference type="Proteomes" id="UP001596044">
    <property type="component" value="Unassembled WGS sequence"/>
</dbReference>
<gene>
    <name evidence="2" type="ORF">ACFPOG_11345</name>
</gene>
<evidence type="ECO:0000313" key="3">
    <source>
        <dbReference type="Proteomes" id="UP001596044"/>
    </source>
</evidence>
<keyword evidence="1" id="KW-0472">Membrane</keyword>
<sequence length="60" mass="7155">MSMSHSFFLFSWLTMVYYFLLAIGGPVFIVWMAISYLKVMRERNRLLRELVDKMNKSTQG</sequence>
<evidence type="ECO:0000313" key="2">
    <source>
        <dbReference type="EMBL" id="MFC5448862.1"/>
    </source>
</evidence>
<evidence type="ECO:0000256" key="1">
    <source>
        <dbReference type="SAM" id="Phobius"/>
    </source>
</evidence>